<evidence type="ECO:0000313" key="3">
    <source>
        <dbReference type="Proteomes" id="UP001210720"/>
    </source>
</evidence>
<organism evidence="2 3">
    <name type="scientific">Thalassococcus lentus</name>
    <dbReference type="NCBI Taxonomy" id="1210524"/>
    <lineage>
        <taxon>Bacteria</taxon>
        <taxon>Pseudomonadati</taxon>
        <taxon>Pseudomonadota</taxon>
        <taxon>Alphaproteobacteria</taxon>
        <taxon>Rhodobacterales</taxon>
        <taxon>Roseobacteraceae</taxon>
        <taxon>Thalassococcus</taxon>
    </lineage>
</organism>
<dbReference type="EMBL" id="JAQIOY010000002">
    <property type="protein sequence ID" value="MDA7424223.1"/>
    <property type="molecule type" value="Genomic_DNA"/>
</dbReference>
<comment type="caution">
    <text evidence="2">The sequence shown here is derived from an EMBL/GenBank/DDBJ whole genome shotgun (WGS) entry which is preliminary data.</text>
</comment>
<accession>A0ABT4XQJ6</accession>
<evidence type="ECO:0000256" key="1">
    <source>
        <dbReference type="SAM" id="MobiDB-lite"/>
    </source>
</evidence>
<keyword evidence="3" id="KW-1185">Reference proteome</keyword>
<reference evidence="2 3" key="1">
    <citation type="submission" date="2023-01" db="EMBL/GenBank/DDBJ databases">
        <title>Thalassococcus onchidii sp. nov., isolated from a marine invertebrate from the South China Sea.</title>
        <authorList>
            <person name="Xu S."/>
            <person name="Liu Z."/>
            <person name="Xu Y."/>
        </authorList>
    </citation>
    <scope>NUCLEOTIDE SEQUENCE [LARGE SCALE GENOMIC DNA]</scope>
    <source>
        <strain evidence="2 3">KCTC 32084</strain>
    </source>
</reference>
<feature type="region of interest" description="Disordered" evidence="1">
    <location>
        <begin position="71"/>
        <end position="90"/>
    </location>
</feature>
<name>A0ABT4XQJ6_9RHOB</name>
<proteinExistence type="predicted"/>
<protein>
    <submittedName>
        <fullName evidence="2">Uncharacterized protein</fullName>
    </submittedName>
</protein>
<gene>
    <name evidence="2" type="ORF">PFY00_05760</name>
</gene>
<sequence>MKQTDITKTTDISALATQSTTDCAVQVLDELALAMENTAYMLAGEIHARKVAHAMLISKVITDFARSLESEPKLQKKAPKKPERASVFQS</sequence>
<dbReference type="RefSeq" id="WP_271431584.1">
    <property type="nucleotide sequence ID" value="NZ_JAQIOY010000002.1"/>
</dbReference>
<evidence type="ECO:0000313" key="2">
    <source>
        <dbReference type="EMBL" id="MDA7424223.1"/>
    </source>
</evidence>
<dbReference type="Proteomes" id="UP001210720">
    <property type="component" value="Unassembled WGS sequence"/>
</dbReference>
<feature type="compositionally biased region" description="Basic and acidic residues" evidence="1">
    <location>
        <begin position="71"/>
        <end position="84"/>
    </location>
</feature>